<evidence type="ECO:0008006" key="5">
    <source>
        <dbReference type="Google" id="ProtNLM"/>
    </source>
</evidence>
<comment type="similarity">
    <text evidence="1">Belongs to the aldehyde dehydrogenase family.</text>
</comment>
<reference evidence="3" key="1">
    <citation type="submission" date="2022-11" db="EMBL/GenBank/DDBJ databases">
        <authorList>
            <person name="Petersen C."/>
        </authorList>
    </citation>
    <scope>NUCLEOTIDE SEQUENCE</scope>
    <source>
        <strain evidence="3">IBT 21917</strain>
    </source>
</reference>
<feature type="compositionally biased region" description="Low complexity" evidence="2">
    <location>
        <begin position="49"/>
        <end position="76"/>
    </location>
</feature>
<protein>
    <recommendedName>
        <fullName evidence="5">FAR1 domain-containing protein</fullName>
    </recommendedName>
</protein>
<name>A0A9W9I2E6_9EURO</name>
<evidence type="ECO:0000256" key="2">
    <source>
        <dbReference type="SAM" id="MobiDB-lite"/>
    </source>
</evidence>
<reference evidence="3" key="2">
    <citation type="journal article" date="2023" name="IMA Fungus">
        <title>Comparative genomic study of the Penicillium genus elucidates a diverse pangenome and 15 lateral gene transfer events.</title>
        <authorList>
            <person name="Petersen C."/>
            <person name="Sorensen T."/>
            <person name="Nielsen M.R."/>
            <person name="Sondergaard T.E."/>
            <person name="Sorensen J.L."/>
            <person name="Fitzpatrick D.A."/>
            <person name="Frisvad J.C."/>
            <person name="Nielsen K.L."/>
        </authorList>
    </citation>
    <scope>NUCLEOTIDE SEQUENCE</scope>
    <source>
        <strain evidence="3">IBT 21917</strain>
    </source>
</reference>
<sequence>MAGTSAALSAAALALAGPNSGLDTGSASAPELHAADPDSGPAGVPELHAAGPDAGSASAPVLQAESAAAGAESAESTGLQPPPTDAVFATRDECVAFIRRWGMNHGYVPTIWKSNANRQIYMRCDRSGVFNDQSSAAQGPKRRRTSTRRDGCPFLVYASIKKNSSWRIQVREPCHNHPADTNLIAHPMARRFTPDQLKLIQSLDAARAPPAAILTALRHLAPDHPIVQRDVYNALAEIRRSAKLGKEKQNV</sequence>
<dbReference type="Proteomes" id="UP001146351">
    <property type="component" value="Unassembled WGS sequence"/>
</dbReference>
<dbReference type="EMBL" id="JAPQKO010000004">
    <property type="protein sequence ID" value="KAJ5165871.1"/>
    <property type="molecule type" value="Genomic_DNA"/>
</dbReference>
<feature type="region of interest" description="Disordered" evidence="2">
    <location>
        <begin position="19"/>
        <end position="85"/>
    </location>
</feature>
<dbReference type="GO" id="GO:0005739">
    <property type="term" value="C:mitochondrion"/>
    <property type="evidence" value="ECO:0007669"/>
    <property type="project" value="TreeGrafter"/>
</dbReference>
<keyword evidence="4" id="KW-1185">Reference proteome</keyword>
<gene>
    <name evidence="3" type="ORF">N7492_006167</name>
</gene>
<dbReference type="AlphaFoldDB" id="A0A9W9I2E6"/>
<evidence type="ECO:0000256" key="1">
    <source>
        <dbReference type="ARBA" id="ARBA00009986"/>
    </source>
</evidence>
<accession>A0A9W9I2E6</accession>
<dbReference type="GO" id="GO:0006210">
    <property type="term" value="P:thymine catabolic process"/>
    <property type="evidence" value="ECO:0007669"/>
    <property type="project" value="TreeGrafter"/>
</dbReference>
<dbReference type="OrthoDB" id="4359759at2759"/>
<comment type="caution">
    <text evidence="3">The sequence shown here is derived from an EMBL/GenBank/DDBJ whole genome shotgun (WGS) entry which is preliminary data.</text>
</comment>
<evidence type="ECO:0000313" key="3">
    <source>
        <dbReference type="EMBL" id="KAJ5165871.1"/>
    </source>
</evidence>
<dbReference type="GO" id="GO:0004491">
    <property type="term" value="F:methylmalonate-semialdehyde dehydrogenase (acylating, NAD) activity"/>
    <property type="evidence" value="ECO:0007669"/>
    <property type="project" value="InterPro"/>
</dbReference>
<organism evidence="3 4">
    <name type="scientific">Penicillium capsulatum</name>
    <dbReference type="NCBI Taxonomy" id="69766"/>
    <lineage>
        <taxon>Eukaryota</taxon>
        <taxon>Fungi</taxon>
        <taxon>Dikarya</taxon>
        <taxon>Ascomycota</taxon>
        <taxon>Pezizomycotina</taxon>
        <taxon>Eurotiomycetes</taxon>
        <taxon>Eurotiomycetidae</taxon>
        <taxon>Eurotiales</taxon>
        <taxon>Aspergillaceae</taxon>
        <taxon>Penicillium</taxon>
    </lineage>
</organism>
<dbReference type="PANTHER" id="PTHR43866:SF3">
    <property type="entry name" value="METHYLMALONATE-SEMIALDEHYDE DEHYDROGENASE [ACYLATING], MITOCHONDRIAL"/>
    <property type="match status" value="1"/>
</dbReference>
<proteinExistence type="inferred from homology"/>
<dbReference type="GO" id="GO:0006574">
    <property type="term" value="P:L-valine catabolic process"/>
    <property type="evidence" value="ECO:0007669"/>
    <property type="project" value="TreeGrafter"/>
</dbReference>
<dbReference type="PANTHER" id="PTHR43866">
    <property type="entry name" value="MALONATE-SEMIALDEHYDE DEHYDROGENASE"/>
    <property type="match status" value="1"/>
</dbReference>
<evidence type="ECO:0000313" key="4">
    <source>
        <dbReference type="Proteomes" id="UP001146351"/>
    </source>
</evidence>
<dbReference type="InterPro" id="IPR010061">
    <property type="entry name" value="MeMal-semiAld_DH"/>
</dbReference>